<evidence type="ECO:0000256" key="2">
    <source>
        <dbReference type="SAM" id="SignalP"/>
    </source>
</evidence>
<proteinExistence type="predicted"/>
<organism evidence="3 4">
    <name type="scientific">Ligilactobacillus salivarius</name>
    <dbReference type="NCBI Taxonomy" id="1624"/>
    <lineage>
        <taxon>Bacteria</taxon>
        <taxon>Bacillati</taxon>
        <taxon>Bacillota</taxon>
        <taxon>Bacilli</taxon>
        <taxon>Lactobacillales</taxon>
        <taxon>Lactobacillaceae</taxon>
        <taxon>Ligilactobacillus</taxon>
    </lineage>
</organism>
<name>A0A921LJW5_9LACO</name>
<keyword evidence="2" id="KW-0732">Signal</keyword>
<feature type="compositionally biased region" description="Low complexity" evidence="1">
    <location>
        <begin position="42"/>
        <end position="52"/>
    </location>
</feature>
<reference evidence="3" key="2">
    <citation type="submission" date="2021-09" db="EMBL/GenBank/DDBJ databases">
        <authorList>
            <person name="Gilroy R."/>
        </authorList>
    </citation>
    <scope>NUCLEOTIDE SEQUENCE</scope>
    <source>
        <strain evidence="3">CHK189-29639</strain>
    </source>
</reference>
<feature type="region of interest" description="Disordered" evidence="1">
    <location>
        <begin position="35"/>
        <end position="63"/>
    </location>
</feature>
<reference evidence="3" key="1">
    <citation type="journal article" date="2021" name="PeerJ">
        <title>Extensive microbial diversity within the chicken gut microbiome revealed by metagenomics and culture.</title>
        <authorList>
            <person name="Gilroy R."/>
            <person name="Ravi A."/>
            <person name="Getino M."/>
            <person name="Pursley I."/>
            <person name="Horton D.L."/>
            <person name="Alikhan N.F."/>
            <person name="Baker D."/>
            <person name="Gharbi K."/>
            <person name="Hall N."/>
            <person name="Watson M."/>
            <person name="Adriaenssens E.M."/>
            <person name="Foster-Nyarko E."/>
            <person name="Jarju S."/>
            <person name="Secka A."/>
            <person name="Antonio M."/>
            <person name="Oren A."/>
            <person name="Chaudhuri R.R."/>
            <person name="La Ragione R."/>
            <person name="Hildebrand F."/>
            <person name="Pallen M.J."/>
        </authorList>
    </citation>
    <scope>NUCLEOTIDE SEQUENCE</scope>
    <source>
        <strain evidence="3">CHK189-29639</strain>
    </source>
</reference>
<feature type="signal peptide" evidence="2">
    <location>
        <begin position="1"/>
        <end position="30"/>
    </location>
</feature>
<gene>
    <name evidence="3" type="ORF">K8V06_02475</name>
</gene>
<evidence type="ECO:0000313" key="3">
    <source>
        <dbReference type="EMBL" id="HJG14991.1"/>
    </source>
</evidence>
<comment type="caution">
    <text evidence="3">The sequence shown here is derived from an EMBL/GenBank/DDBJ whole genome shotgun (WGS) entry which is preliminary data.</text>
</comment>
<feature type="compositionally biased region" description="Polar residues" evidence="1">
    <location>
        <begin position="54"/>
        <end position="63"/>
    </location>
</feature>
<dbReference type="EMBL" id="DYVK01000025">
    <property type="protein sequence ID" value="HJG14991.1"/>
    <property type="molecule type" value="Genomic_DNA"/>
</dbReference>
<accession>A0A921LJW5</accession>
<dbReference type="Proteomes" id="UP000759256">
    <property type="component" value="Unassembled WGS sequence"/>
</dbReference>
<feature type="chain" id="PRO_5038000313" evidence="2">
    <location>
        <begin position="31"/>
        <end position="63"/>
    </location>
</feature>
<evidence type="ECO:0000313" key="4">
    <source>
        <dbReference type="Proteomes" id="UP000759256"/>
    </source>
</evidence>
<protein>
    <submittedName>
        <fullName evidence="3">Uncharacterized protein</fullName>
    </submittedName>
</protein>
<dbReference type="AlphaFoldDB" id="A0A921LJW5"/>
<evidence type="ECO:0000256" key="1">
    <source>
        <dbReference type="SAM" id="MobiDB-lite"/>
    </source>
</evidence>
<sequence length="63" mass="6746">MNKKSTLVTFASAAVLLGLFNINNSLTVKADTVEQPAVGQRNTQAATTNDQNNKPDQNQAQTN</sequence>